<dbReference type="RefSeq" id="WP_132317851.1">
    <property type="nucleotide sequence ID" value="NZ_FWZT01000006.1"/>
</dbReference>
<evidence type="ECO:0000313" key="1">
    <source>
        <dbReference type="EMBL" id="SMF17956.1"/>
    </source>
</evidence>
<proteinExistence type="predicted"/>
<gene>
    <name evidence="1" type="ORF">SAMN06296036_106151</name>
</gene>
<organism evidence="1 2">
    <name type="scientific">Pseudobacteriovorax antillogorgiicola</name>
    <dbReference type="NCBI Taxonomy" id="1513793"/>
    <lineage>
        <taxon>Bacteria</taxon>
        <taxon>Pseudomonadati</taxon>
        <taxon>Bdellovibrionota</taxon>
        <taxon>Oligoflexia</taxon>
        <taxon>Oligoflexales</taxon>
        <taxon>Pseudobacteriovoracaceae</taxon>
        <taxon>Pseudobacteriovorax</taxon>
    </lineage>
</organism>
<accession>A0A1Y6BLM4</accession>
<evidence type="ECO:0000313" key="2">
    <source>
        <dbReference type="Proteomes" id="UP000192907"/>
    </source>
</evidence>
<name>A0A1Y6BLM4_9BACT</name>
<keyword evidence="2" id="KW-1185">Reference proteome</keyword>
<dbReference type="EMBL" id="FWZT01000006">
    <property type="protein sequence ID" value="SMF17956.1"/>
    <property type="molecule type" value="Genomic_DNA"/>
</dbReference>
<reference evidence="2" key="1">
    <citation type="submission" date="2017-04" db="EMBL/GenBank/DDBJ databases">
        <authorList>
            <person name="Varghese N."/>
            <person name="Submissions S."/>
        </authorList>
    </citation>
    <scope>NUCLEOTIDE SEQUENCE [LARGE SCALE GENOMIC DNA]</scope>
    <source>
        <strain evidence="2">RKEM611</strain>
    </source>
</reference>
<dbReference type="STRING" id="1513793.SAMN06296036_106151"/>
<protein>
    <submittedName>
        <fullName evidence="1">Uncharacterized protein</fullName>
    </submittedName>
</protein>
<dbReference type="Proteomes" id="UP000192907">
    <property type="component" value="Unassembled WGS sequence"/>
</dbReference>
<sequence>MTKAESEGYTIGTRFIYHPGRFQTWLGVAVGSATDYLYEDGYLTGQASSYSLVRYDLGIQGNLYHSESLKLGLFARAKHLDIGSHMIKNNQDLVLAYGLNLTFQIKPRRQWQHRYDYHHHINIQPSSRFLYYVARGAAEIFPRILMAIIKN</sequence>
<dbReference type="AlphaFoldDB" id="A0A1Y6BLM4"/>